<accession>A0A2J6RHT4</accession>
<gene>
    <name evidence="1" type="ORF">L207DRAFT_513999</name>
</gene>
<dbReference type="EMBL" id="KZ613948">
    <property type="protein sequence ID" value="PMD38085.1"/>
    <property type="molecule type" value="Genomic_DNA"/>
</dbReference>
<keyword evidence="2" id="KW-1185">Reference proteome</keyword>
<sequence>MVGVGSGSCLLAGVAIGRDFGGIEGLAGGFAAAAAAARCPAHNFFAPETTGAGAGAGTEEEEIEEVEEGAGEALEVVGVVISIG</sequence>
<proteinExistence type="predicted"/>
<dbReference type="AlphaFoldDB" id="A0A2J6RHT4"/>
<dbReference type="Proteomes" id="UP000235786">
    <property type="component" value="Unassembled WGS sequence"/>
</dbReference>
<evidence type="ECO:0000313" key="1">
    <source>
        <dbReference type="EMBL" id="PMD38085.1"/>
    </source>
</evidence>
<organism evidence="1 2">
    <name type="scientific">Hyaloscypha variabilis (strain UAMH 11265 / GT02V1 / F)</name>
    <name type="common">Meliniomyces variabilis</name>
    <dbReference type="NCBI Taxonomy" id="1149755"/>
    <lineage>
        <taxon>Eukaryota</taxon>
        <taxon>Fungi</taxon>
        <taxon>Dikarya</taxon>
        <taxon>Ascomycota</taxon>
        <taxon>Pezizomycotina</taxon>
        <taxon>Leotiomycetes</taxon>
        <taxon>Helotiales</taxon>
        <taxon>Hyaloscyphaceae</taxon>
        <taxon>Hyaloscypha</taxon>
        <taxon>Hyaloscypha variabilis</taxon>
    </lineage>
</organism>
<name>A0A2J6RHT4_HYAVF</name>
<reference evidence="1 2" key="1">
    <citation type="submission" date="2016-04" db="EMBL/GenBank/DDBJ databases">
        <title>A degradative enzymes factory behind the ericoid mycorrhizal symbiosis.</title>
        <authorList>
            <consortium name="DOE Joint Genome Institute"/>
            <person name="Martino E."/>
            <person name="Morin E."/>
            <person name="Grelet G."/>
            <person name="Kuo A."/>
            <person name="Kohler A."/>
            <person name="Daghino S."/>
            <person name="Barry K."/>
            <person name="Choi C."/>
            <person name="Cichocki N."/>
            <person name="Clum A."/>
            <person name="Copeland A."/>
            <person name="Hainaut M."/>
            <person name="Haridas S."/>
            <person name="Labutti K."/>
            <person name="Lindquist E."/>
            <person name="Lipzen A."/>
            <person name="Khouja H.-R."/>
            <person name="Murat C."/>
            <person name="Ohm R."/>
            <person name="Olson A."/>
            <person name="Spatafora J."/>
            <person name="Veneault-Fourrey C."/>
            <person name="Henrissat B."/>
            <person name="Grigoriev I."/>
            <person name="Martin F."/>
            <person name="Perotto S."/>
        </authorList>
    </citation>
    <scope>NUCLEOTIDE SEQUENCE [LARGE SCALE GENOMIC DNA]</scope>
    <source>
        <strain evidence="1 2">F</strain>
    </source>
</reference>
<protein>
    <submittedName>
        <fullName evidence="1">Uncharacterized protein</fullName>
    </submittedName>
</protein>
<evidence type="ECO:0000313" key="2">
    <source>
        <dbReference type="Proteomes" id="UP000235786"/>
    </source>
</evidence>